<dbReference type="Gene3D" id="3.40.50.620">
    <property type="entry name" value="HUPs"/>
    <property type="match status" value="1"/>
</dbReference>
<dbReference type="InterPro" id="IPR014729">
    <property type="entry name" value="Rossmann-like_a/b/a_fold"/>
</dbReference>
<dbReference type="Proteomes" id="UP000031561">
    <property type="component" value="Unassembled WGS sequence"/>
</dbReference>
<dbReference type="EMBL" id="JTHE03000100">
    <property type="protein sequence ID" value="MCM1984599.1"/>
    <property type="molecule type" value="Genomic_DNA"/>
</dbReference>
<accession>A0ABD4T7W2</accession>
<evidence type="ECO:0000313" key="2">
    <source>
        <dbReference type="EMBL" id="MCM1984599.1"/>
    </source>
</evidence>
<gene>
    <name evidence="2" type="ORF">QQ91_0017380</name>
</gene>
<proteinExistence type="predicted"/>
<evidence type="ECO:0000259" key="1">
    <source>
        <dbReference type="Pfam" id="PF02698"/>
    </source>
</evidence>
<dbReference type="CDD" id="cd06259">
    <property type="entry name" value="YdcF-like"/>
    <property type="match status" value="1"/>
</dbReference>
<comment type="caution">
    <text evidence="2">The sequence shown here is derived from an EMBL/GenBank/DDBJ whole genome shotgun (WGS) entry which is preliminary data.</text>
</comment>
<feature type="domain" description="DUF218" evidence="1">
    <location>
        <begin position="33"/>
        <end position="145"/>
    </location>
</feature>
<dbReference type="AlphaFoldDB" id="A0ABD4T7W2"/>
<dbReference type="RefSeq" id="WP_166276622.1">
    <property type="nucleotide sequence ID" value="NZ_JTHE03000100.1"/>
</dbReference>
<keyword evidence="3" id="KW-1185">Reference proteome</keyword>
<organism evidence="2 3">
    <name type="scientific">Lyngbya confervoides BDU141951</name>
    <dbReference type="NCBI Taxonomy" id="1574623"/>
    <lineage>
        <taxon>Bacteria</taxon>
        <taxon>Bacillati</taxon>
        <taxon>Cyanobacteriota</taxon>
        <taxon>Cyanophyceae</taxon>
        <taxon>Oscillatoriophycideae</taxon>
        <taxon>Oscillatoriales</taxon>
        <taxon>Microcoleaceae</taxon>
        <taxon>Lyngbya</taxon>
    </lineage>
</organism>
<protein>
    <submittedName>
        <fullName evidence="2">YdcF family protein</fullName>
    </submittedName>
</protein>
<sequence>MSKGKAALILAGLLGLYIPVRLLLAQAQAPHPQAILTLGGGIERETYTAQFAQAHTDLPIWVSSGIAQPSAKTLFQQARIDEHRITLDYRATDTVTNFTTLVSTLQQQQIQHVYLITDRQHMPRARAIAFFVFGSHGITTTPIAFPSHRPPESTLATVRDINRSLLWLITGRTGASLKPPSQSQG</sequence>
<name>A0ABD4T7W2_9CYAN</name>
<evidence type="ECO:0000313" key="3">
    <source>
        <dbReference type="Proteomes" id="UP000031561"/>
    </source>
</evidence>
<reference evidence="2 3" key="1">
    <citation type="journal article" date="2015" name="Genome Announc.">
        <title>Draft Genome Sequence of Filamentous Marine Cyanobacterium Lyngbya confervoides Strain BDU141951.</title>
        <authorList>
            <person name="Chandrababunaidu M.M."/>
            <person name="Sen D."/>
            <person name="Tripathy S."/>
        </authorList>
    </citation>
    <scope>NUCLEOTIDE SEQUENCE [LARGE SCALE GENOMIC DNA]</scope>
    <source>
        <strain evidence="2 3">BDU141951</strain>
    </source>
</reference>
<dbReference type="InterPro" id="IPR003848">
    <property type="entry name" value="DUF218"/>
</dbReference>
<dbReference type="Pfam" id="PF02698">
    <property type="entry name" value="DUF218"/>
    <property type="match status" value="1"/>
</dbReference>